<evidence type="ECO:0000313" key="3">
    <source>
        <dbReference type="Proteomes" id="UP000240317"/>
    </source>
</evidence>
<reference evidence="2 3" key="1">
    <citation type="submission" date="2018-03" db="EMBL/GenBank/DDBJ databases">
        <title>Draft genome of Deinococcus sp. OD32.</title>
        <authorList>
            <person name="Wang X.-P."/>
            <person name="Du Z.-J."/>
        </authorList>
    </citation>
    <scope>NUCLEOTIDE SEQUENCE [LARGE SCALE GENOMIC DNA]</scope>
    <source>
        <strain evidence="2 3">OD32</strain>
    </source>
</reference>
<name>A0A2T3W384_9DEIO</name>
<dbReference type="OrthoDB" id="65256at2"/>
<dbReference type="Pfam" id="PF13592">
    <property type="entry name" value="HTH_33"/>
    <property type="match status" value="1"/>
</dbReference>
<dbReference type="Proteomes" id="UP000240317">
    <property type="component" value="Unassembled WGS sequence"/>
</dbReference>
<organism evidence="2 3">
    <name type="scientific">Deinococcus arcticus</name>
    <dbReference type="NCBI Taxonomy" id="2136176"/>
    <lineage>
        <taxon>Bacteria</taxon>
        <taxon>Thermotogati</taxon>
        <taxon>Deinococcota</taxon>
        <taxon>Deinococci</taxon>
        <taxon>Deinococcales</taxon>
        <taxon>Deinococcaceae</taxon>
        <taxon>Deinococcus</taxon>
    </lineage>
</organism>
<feature type="domain" description="Winged helix-turn helix" evidence="1">
    <location>
        <begin position="102"/>
        <end position="152"/>
    </location>
</feature>
<protein>
    <submittedName>
        <fullName evidence="2">Transposase</fullName>
    </submittedName>
</protein>
<dbReference type="InterPro" id="IPR025959">
    <property type="entry name" value="Winged_HTH_dom"/>
</dbReference>
<comment type="caution">
    <text evidence="2">The sequence shown here is derived from an EMBL/GenBank/DDBJ whole genome shotgun (WGS) entry which is preliminary data.</text>
</comment>
<accession>A0A2T3W384</accession>
<sequence>MGRPTRRIEISEAADQQLRALEFNVHVHPKVRFRATLLRLHRAGWTVTQLAQHFDRNPQAVHNDLTRFEQQGLAGLADGQAPGKPPLVTAVIEPFLHEKLREDRFWTAALLCEAVAQQFQVTISPRTMAQHLHRLGYTWKRARYSPAKTLDPTLQREHAASIETLKRGHWMANSG</sequence>
<dbReference type="Pfam" id="PF13384">
    <property type="entry name" value="HTH_23"/>
    <property type="match status" value="1"/>
</dbReference>
<proteinExistence type="predicted"/>
<dbReference type="EMBL" id="PYSV01000041">
    <property type="protein sequence ID" value="PTA66332.1"/>
    <property type="molecule type" value="Genomic_DNA"/>
</dbReference>
<evidence type="ECO:0000259" key="1">
    <source>
        <dbReference type="Pfam" id="PF13592"/>
    </source>
</evidence>
<dbReference type="SUPFAM" id="SSF46689">
    <property type="entry name" value="Homeodomain-like"/>
    <property type="match status" value="1"/>
</dbReference>
<dbReference type="AlphaFoldDB" id="A0A2T3W384"/>
<gene>
    <name evidence="2" type="ORF">C8263_18490</name>
</gene>
<dbReference type="RefSeq" id="WP_107139589.1">
    <property type="nucleotide sequence ID" value="NZ_PYSV01000041.1"/>
</dbReference>
<evidence type="ECO:0000313" key="2">
    <source>
        <dbReference type="EMBL" id="PTA66332.1"/>
    </source>
</evidence>
<keyword evidence="3" id="KW-1185">Reference proteome</keyword>
<dbReference type="InterPro" id="IPR009057">
    <property type="entry name" value="Homeodomain-like_sf"/>
</dbReference>